<sequence>MALLFVYLFLALGVSFLCSVLEAVLLSITPSYIALMQKEGGRVGARVDRLKADIDRPLSALLSLNTIAHTIGAAGVGAQSQAVFGNGYLTATSVVLTLLILVVSEIIPKTLGATYWKQLAPSAALVLQWMTTALYPLVALSMVITKLLTPKHSGPTFSRDEFQAMADQGEADGVFDIEESRILRNLLHFQSLRVKDVLTPRVVMMAFTETQSVTHVFDTLGTRRISRLPVFSEDRKEITGFVLLSDVLSEIARDRHDTPLSAIQRDVLVVPESLSLYGLFRNLLERQQQLSVVVDEYGGIVGVATMEDIVETMLGMEIMDEGDKVEDMRVMAREQWERRARKLGLIDEDLDEDEADARREAASRHESSAGPAV</sequence>
<organism evidence="13 14">
    <name type="scientific">Salinisphaera dokdonensis CL-ES53</name>
    <dbReference type="NCBI Taxonomy" id="1304272"/>
    <lineage>
        <taxon>Bacteria</taxon>
        <taxon>Pseudomonadati</taxon>
        <taxon>Pseudomonadota</taxon>
        <taxon>Gammaproteobacteria</taxon>
        <taxon>Salinisphaerales</taxon>
        <taxon>Salinisphaeraceae</taxon>
        <taxon>Salinisphaera</taxon>
    </lineage>
</organism>
<evidence type="ECO:0000313" key="13">
    <source>
        <dbReference type="EMBL" id="MES1928347.1"/>
    </source>
</evidence>
<dbReference type="InterPro" id="IPR002550">
    <property type="entry name" value="CNNM"/>
</dbReference>
<keyword evidence="2 8" id="KW-0812">Transmembrane</keyword>
<keyword evidence="14" id="KW-1185">Reference proteome</keyword>
<comment type="caution">
    <text evidence="13">The sequence shown here is derived from an EMBL/GenBank/DDBJ whole genome shotgun (WGS) entry which is preliminary data.</text>
</comment>
<dbReference type="Gene3D" id="3.10.580.10">
    <property type="entry name" value="CBS-domain"/>
    <property type="match status" value="1"/>
</dbReference>
<dbReference type="InterPro" id="IPR046342">
    <property type="entry name" value="CBS_dom_sf"/>
</dbReference>
<evidence type="ECO:0000256" key="5">
    <source>
        <dbReference type="ARBA" id="ARBA00023122"/>
    </source>
</evidence>
<evidence type="ECO:0000256" key="2">
    <source>
        <dbReference type="ARBA" id="ARBA00022692"/>
    </source>
</evidence>
<dbReference type="EMBL" id="APND01000001">
    <property type="protein sequence ID" value="MES1928347.1"/>
    <property type="molecule type" value="Genomic_DNA"/>
</dbReference>
<evidence type="ECO:0000259" key="11">
    <source>
        <dbReference type="PROSITE" id="PS51371"/>
    </source>
</evidence>
<dbReference type="Pfam" id="PF01595">
    <property type="entry name" value="CNNM"/>
    <property type="match status" value="1"/>
</dbReference>
<keyword evidence="6 8" id="KW-0472">Membrane</keyword>
<evidence type="ECO:0000256" key="4">
    <source>
        <dbReference type="ARBA" id="ARBA00022989"/>
    </source>
</evidence>
<evidence type="ECO:0000256" key="1">
    <source>
        <dbReference type="ARBA" id="ARBA00004141"/>
    </source>
</evidence>
<name>A0ABV2AYJ1_9GAMM</name>
<keyword evidence="5 7" id="KW-0129">CBS domain</keyword>
<dbReference type="InterPro" id="IPR000644">
    <property type="entry name" value="CBS_dom"/>
</dbReference>
<proteinExistence type="predicted"/>
<dbReference type="CDD" id="cd04590">
    <property type="entry name" value="CBS_pair_CorC_HlyC_assoc"/>
    <property type="match status" value="1"/>
</dbReference>
<gene>
    <name evidence="13" type="ORF">SADO_03790</name>
</gene>
<feature type="compositionally biased region" description="Basic and acidic residues" evidence="9">
    <location>
        <begin position="356"/>
        <end position="367"/>
    </location>
</feature>
<feature type="domain" description="CNNM transmembrane" evidence="12">
    <location>
        <begin position="1"/>
        <end position="179"/>
    </location>
</feature>
<dbReference type="InterPro" id="IPR044751">
    <property type="entry name" value="Ion_transp-like_CBS"/>
</dbReference>
<keyword evidence="3" id="KW-0677">Repeat</keyword>
<dbReference type="SUPFAM" id="SSF54631">
    <property type="entry name" value="CBS-domain pair"/>
    <property type="match status" value="1"/>
</dbReference>
<evidence type="ECO:0000256" key="9">
    <source>
        <dbReference type="SAM" id="MobiDB-lite"/>
    </source>
</evidence>
<reference evidence="13 14" key="1">
    <citation type="submission" date="2013-03" db="EMBL/GenBank/DDBJ databases">
        <title>Salinisphaera dokdonensis CL-ES53 Genome Sequencing.</title>
        <authorList>
            <person name="Li C."/>
            <person name="Lai Q."/>
            <person name="Shao Z."/>
        </authorList>
    </citation>
    <scope>NUCLEOTIDE SEQUENCE [LARGE SCALE GENOMIC DNA]</scope>
    <source>
        <strain evidence="13 14">CL-ES53</strain>
    </source>
</reference>
<dbReference type="PROSITE" id="PS51371">
    <property type="entry name" value="CBS"/>
    <property type="match status" value="2"/>
</dbReference>
<dbReference type="PROSITE" id="PS51846">
    <property type="entry name" value="CNNM"/>
    <property type="match status" value="1"/>
</dbReference>
<protein>
    <recommendedName>
        <fullName evidence="15">Hemolysin</fullName>
    </recommendedName>
</protein>
<keyword evidence="4 8" id="KW-1133">Transmembrane helix</keyword>
<evidence type="ECO:0000256" key="6">
    <source>
        <dbReference type="ARBA" id="ARBA00023136"/>
    </source>
</evidence>
<dbReference type="PANTHER" id="PTHR22777">
    <property type="entry name" value="HEMOLYSIN-RELATED"/>
    <property type="match status" value="1"/>
</dbReference>
<evidence type="ECO:0008006" key="15">
    <source>
        <dbReference type="Google" id="ProtNLM"/>
    </source>
</evidence>
<evidence type="ECO:0000259" key="12">
    <source>
        <dbReference type="PROSITE" id="PS51846"/>
    </source>
</evidence>
<feature type="transmembrane region" description="Helical" evidence="10">
    <location>
        <begin position="88"/>
        <end position="107"/>
    </location>
</feature>
<feature type="region of interest" description="Disordered" evidence="9">
    <location>
        <begin position="354"/>
        <end position="373"/>
    </location>
</feature>
<dbReference type="PANTHER" id="PTHR22777:SF4">
    <property type="entry name" value="UPF0053 PROTEIN SLL1254"/>
    <property type="match status" value="1"/>
</dbReference>
<comment type="subcellular location">
    <subcellularLocation>
        <location evidence="1">Membrane</location>
        <topology evidence="1">Multi-pass membrane protein</topology>
    </subcellularLocation>
</comment>
<feature type="domain" description="CBS" evidence="11">
    <location>
        <begin position="263"/>
        <end position="321"/>
    </location>
</feature>
<evidence type="ECO:0000256" key="7">
    <source>
        <dbReference type="PROSITE-ProRule" id="PRU00703"/>
    </source>
</evidence>
<feature type="domain" description="CBS" evidence="11">
    <location>
        <begin position="198"/>
        <end position="258"/>
    </location>
</feature>
<dbReference type="Proteomes" id="UP001460888">
    <property type="component" value="Unassembled WGS sequence"/>
</dbReference>
<evidence type="ECO:0000256" key="8">
    <source>
        <dbReference type="PROSITE-ProRule" id="PRU01193"/>
    </source>
</evidence>
<accession>A0ABV2AYJ1</accession>
<evidence type="ECO:0000313" key="14">
    <source>
        <dbReference type="Proteomes" id="UP001460888"/>
    </source>
</evidence>
<dbReference type="RefSeq" id="WP_353109362.1">
    <property type="nucleotide sequence ID" value="NZ_APND01000001.1"/>
</dbReference>
<dbReference type="Pfam" id="PF00571">
    <property type="entry name" value="CBS"/>
    <property type="match status" value="2"/>
</dbReference>
<evidence type="ECO:0000256" key="3">
    <source>
        <dbReference type="ARBA" id="ARBA00022737"/>
    </source>
</evidence>
<feature type="transmembrane region" description="Helical" evidence="10">
    <location>
        <begin position="127"/>
        <end position="149"/>
    </location>
</feature>
<evidence type="ECO:0000256" key="10">
    <source>
        <dbReference type="SAM" id="Phobius"/>
    </source>
</evidence>